<dbReference type="EMBL" id="CDOI01000176">
    <property type="protein sequence ID" value="CEN48685.1"/>
    <property type="molecule type" value="Genomic_DNA"/>
</dbReference>
<protein>
    <recommendedName>
        <fullName evidence="2">SPOR domain-containing protein</fullName>
    </recommendedName>
</protein>
<feature type="domain" description="SPOR" evidence="2">
    <location>
        <begin position="389"/>
        <end position="446"/>
    </location>
</feature>
<evidence type="ECO:0000259" key="2">
    <source>
        <dbReference type="Pfam" id="PF05036"/>
    </source>
</evidence>
<dbReference type="Pfam" id="PF05036">
    <property type="entry name" value="SPOR"/>
    <property type="match status" value="1"/>
</dbReference>
<proteinExistence type="predicted"/>
<dbReference type="NCBIfam" id="TIGR03519">
    <property type="entry name" value="T9SS_PorP_fam"/>
    <property type="match status" value="1"/>
</dbReference>
<dbReference type="InterPro" id="IPR019861">
    <property type="entry name" value="PorP/SprF_Bacteroidetes"/>
</dbReference>
<dbReference type="AlphaFoldDB" id="A0A0B7IAF8"/>
<keyword evidence="4" id="KW-1185">Reference proteome</keyword>
<evidence type="ECO:0000313" key="3">
    <source>
        <dbReference type="EMBL" id="CEN48685.1"/>
    </source>
</evidence>
<reference evidence="3 4" key="1">
    <citation type="submission" date="2015-01" db="EMBL/GenBank/DDBJ databases">
        <authorList>
            <person name="Xiang T."/>
            <person name="Song Y."/>
            <person name="Huang L."/>
            <person name="Wang B."/>
            <person name="Wu P."/>
        </authorList>
    </citation>
    <scope>NUCLEOTIDE SEQUENCE [LARGE SCALE GENOMIC DNA]</scope>
    <source>
        <strain evidence="3 4">CcD38</strain>
    </source>
</reference>
<accession>A0A0B7IAF8</accession>
<dbReference type="Pfam" id="PF11751">
    <property type="entry name" value="PorP_SprF"/>
    <property type="match status" value="1"/>
</dbReference>
<sequence length="468" mass="52331">MMNRNTVTWVILMLLVQFSWAQQKNNYYLAHDLPGHTAVKYNTFLMNPAFPIFGYKESHVALYHRQQWMNFQNNFSIFMGTYGKKWSDNEVINVMAFQKKIGVFQNTGFLGNYVHQIGLGDESYLRLGINASFGMSGIAQGKIVANDSSDPFLANFSNTGIFNINPAFDINFGMIHFGLNAENLIDYALAGGEMAVPFSDKAFTGHVMYRNTMTAGSGVLEEATLSVLARGRKSADNFQMGGHAMLDMPTLGWVHAGYDQKYGVSAGLGFNVNANLSAGFGYEQGIGTYVSNLGGTYEITLAYNFGGERQARAKKLAKDRKAKEVELENKRKAAERAKEEKKKTAVVTPTTQTTPPPPKPEEKPKTIMQRLEERLKVQEHKIANDKISEGFYVIAGVYRNPKGAYQYLQNVRGLGLTAYTFVHPENGMTYVYLNKAYSSKGEAGVVMTETLRRPEFADRSIWILRVSR</sequence>
<evidence type="ECO:0000313" key="4">
    <source>
        <dbReference type="Proteomes" id="UP000045051"/>
    </source>
</evidence>
<feature type="compositionally biased region" description="Basic and acidic residues" evidence="1">
    <location>
        <begin position="327"/>
        <end position="343"/>
    </location>
</feature>
<evidence type="ECO:0000256" key="1">
    <source>
        <dbReference type="SAM" id="MobiDB-lite"/>
    </source>
</evidence>
<name>A0A0B7IAF8_9FLAO</name>
<gene>
    <name evidence="3" type="ORF">CCAND38_620008</name>
</gene>
<dbReference type="InterPro" id="IPR007730">
    <property type="entry name" value="SPOR-like_dom"/>
</dbReference>
<dbReference type="GO" id="GO:0042834">
    <property type="term" value="F:peptidoglycan binding"/>
    <property type="evidence" value="ECO:0007669"/>
    <property type="project" value="InterPro"/>
</dbReference>
<dbReference type="Proteomes" id="UP000045051">
    <property type="component" value="Unassembled WGS sequence"/>
</dbReference>
<feature type="region of interest" description="Disordered" evidence="1">
    <location>
        <begin position="327"/>
        <end position="363"/>
    </location>
</feature>
<organism evidence="3 4">
    <name type="scientific">Capnocytophaga canis</name>
    <dbReference type="NCBI Taxonomy" id="1848903"/>
    <lineage>
        <taxon>Bacteria</taxon>
        <taxon>Pseudomonadati</taxon>
        <taxon>Bacteroidota</taxon>
        <taxon>Flavobacteriia</taxon>
        <taxon>Flavobacteriales</taxon>
        <taxon>Flavobacteriaceae</taxon>
        <taxon>Capnocytophaga</taxon>
    </lineage>
</organism>